<keyword evidence="4 5" id="KW-0472">Membrane</keyword>
<sequence>MKALELKIPPPVVALLCAAAMYAVGRAAPAAALGTAVPVLWVALPALLGLSADLAGVWAFHRHRTTVNPLTPQKSSAVVQSGIYRFTRNPMYLGMALLLTAWWLWLGNWLSLLVLPVFVLYITAFQIKPEERILLAKFGTQYQSYLLRTRRWI</sequence>
<dbReference type="EMBL" id="JBFYGN010000020">
    <property type="protein sequence ID" value="MEX8194360.1"/>
    <property type="molecule type" value="Genomic_DNA"/>
</dbReference>
<keyword evidence="6" id="KW-0489">Methyltransferase</keyword>
<keyword evidence="6" id="KW-0808">Transferase</keyword>
<evidence type="ECO:0000313" key="7">
    <source>
        <dbReference type="Proteomes" id="UP001561046"/>
    </source>
</evidence>
<keyword evidence="3 5" id="KW-1133">Transmembrane helix</keyword>
<dbReference type="EC" id="2.1.1.334" evidence="6"/>
<evidence type="ECO:0000256" key="2">
    <source>
        <dbReference type="ARBA" id="ARBA00022692"/>
    </source>
</evidence>
<keyword evidence="7" id="KW-1185">Reference proteome</keyword>
<evidence type="ECO:0000256" key="4">
    <source>
        <dbReference type="ARBA" id="ARBA00023136"/>
    </source>
</evidence>
<dbReference type="RefSeq" id="WP_369339544.1">
    <property type="nucleotide sequence ID" value="NZ_JBFYGN010000020.1"/>
</dbReference>
<comment type="caution">
    <text evidence="6">The sequence shown here is derived from an EMBL/GenBank/DDBJ whole genome shotgun (WGS) entry which is preliminary data.</text>
</comment>
<name>A0ABV3ZY94_9BURK</name>
<dbReference type="PANTHER" id="PTHR12714">
    <property type="entry name" value="PROTEIN-S ISOPRENYLCYSTEINE O-METHYLTRANSFERASE"/>
    <property type="match status" value="1"/>
</dbReference>
<evidence type="ECO:0000256" key="3">
    <source>
        <dbReference type="ARBA" id="ARBA00022989"/>
    </source>
</evidence>
<dbReference type="Proteomes" id="UP001561046">
    <property type="component" value="Unassembled WGS sequence"/>
</dbReference>
<evidence type="ECO:0000256" key="5">
    <source>
        <dbReference type="SAM" id="Phobius"/>
    </source>
</evidence>
<comment type="subcellular location">
    <subcellularLocation>
        <location evidence="1">Endomembrane system</location>
        <topology evidence="1">Multi-pass membrane protein</topology>
    </subcellularLocation>
</comment>
<evidence type="ECO:0000256" key="1">
    <source>
        <dbReference type="ARBA" id="ARBA00004127"/>
    </source>
</evidence>
<accession>A0ABV3ZY94</accession>
<reference evidence="6 7" key="1">
    <citation type="journal article" date="2013" name="Int. J. Syst. Evol. Microbiol.">
        <title>Comamonas guangdongensis sp. nov., isolated from subterranean forest sediment, and emended description of the genus Comamonas.</title>
        <authorList>
            <person name="Zhang J."/>
            <person name="Wang Y."/>
            <person name="Zhou S."/>
            <person name="Wu C."/>
            <person name="He J."/>
            <person name="Li F."/>
        </authorList>
    </citation>
    <scope>NUCLEOTIDE SEQUENCE [LARGE SCALE GENOMIC DNA]</scope>
    <source>
        <strain evidence="6 7">CCTCC AB2011133</strain>
    </source>
</reference>
<dbReference type="Pfam" id="PF04191">
    <property type="entry name" value="PEMT"/>
    <property type="match status" value="1"/>
</dbReference>
<dbReference type="PANTHER" id="PTHR12714:SF24">
    <property type="entry name" value="SLR1182 PROTEIN"/>
    <property type="match status" value="1"/>
</dbReference>
<feature type="transmembrane region" description="Helical" evidence="5">
    <location>
        <begin position="109"/>
        <end position="127"/>
    </location>
</feature>
<dbReference type="Gene3D" id="1.20.120.1630">
    <property type="match status" value="1"/>
</dbReference>
<evidence type="ECO:0000313" key="6">
    <source>
        <dbReference type="EMBL" id="MEX8194360.1"/>
    </source>
</evidence>
<dbReference type="EC" id="2.1.1.100" evidence="6"/>
<protein>
    <submittedName>
        <fullName evidence="6">Isoprenylcysteine carboxylmethyltransferase family protein</fullName>
        <ecNumber evidence="6">2.1.1.100</ecNumber>
        <ecNumber evidence="6">2.1.1.334</ecNumber>
    </submittedName>
</protein>
<organism evidence="6 7">
    <name type="scientific">Comamonas guangdongensis</name>
    <dbReference type="NCBI Taxonomy" id="510515"/>
    <lineage>
        <taxon>Bacteria</taxon>
        <taxon>Pseudomonadati</taxon>
        <taxon>Pseudomonadota</taxon>
        <taxon>Betaproteobacteria</taxon>
        <taxon>Burkholderiales</taxon>
        <taxon>Comamonadaceae</taxon>
        <taxon>Comamonas</taxon>
    </lineage>
</organism>
<dbReference type="GO" id="GO:0004671">
    <property type="term" value="F:protein C-terminal S-isoprenylcysteine carboxyl O-methyltransferase activity"/>
    <property type="evidence" value="ECO:0007669"/>
    <property type="project" value="UniProtKB-EC"/>
</dbReference>
<gene>
    <name evidence="6" type="ORF">AB6724_16125</name>
</gene>
<dbReference type="GO" id="GO:0032259">
    <property type="term" value="P:methylation"/>
    <property type="evidence" value="ECO:0007669"/>
    <property type="project" value="UniProtKB-KW"/>
</dbReference>
<feature type="transmembrane region" description="Helical" evidence="5">
    <location>
        <begin position="42"/>
        <end position="61"/>
    </location>
</feature>
<proteinExistence type="predicted"/>
<keyword evidence="2 5" id="KW-0812">Transmembrane</keyword>
<dbReference type="InterPro" id="IPR007318">
    <property type="entry name" value="Phopholipid_MeTrfase"/>
</dbReference>